<dbReference type="Proteomes" id="UP001501243">
    <property type="component" value="Unassembled WGS sequence"/>
</dbReference>
<reference evidence="3" key="1">
    <citation type="journal article" date="2019" name="Int. J. Syst. Evol. Microbiol.">
        <title>The Global Catalogue of Microorganisms (GCM) 10K type strain sequencing project: providing services to taxonomists for standard genome sequencing and annotation.</title>
        <authorList>
            <consortium name="The Broad Institute Genomics Platform"/>
            <consortium name="The Broad Institute Genome Sequencing Center for Infectious Disease"/>
            <person name="Wu L."/>
            <person name="Ma J."/>
        </authorList>
    </citation>
    <scope>NUCLEOTIDE SEQUENCE [LARGE SCALE GENOMIC DNA]</scope>
    <source>
        <strain evidence="3">JCM 17841</strain>
    </source>
</reference>
<keyword evidence="1" id="KW-0472">Membrane</keyword>
<feature type="transmembrane region" description="Helical" evidence="1">
    <location>
        <begin position="71"/>
        <end position="94"/>
    </location>
</feature>
<evidence type="ECO:0000313" key="2">
    <source>
        <dbReference type="EMBL" id="GAA4505979.1"/>
    </source>
</evidence>
<dbReference type="RefSeq" id="WP_208132881.1">
    <property type="nucleotide sequence ID" value="NZ_BAABGQ010000008.1"/>
</dbReference>
<evidence type="ECO:0008006" key="4">
    <source>
        <dbReference type="Google" id="ProtNLM"/>
    </source>
</evidence>
<name>A0ABP8QNX8_9BACT</name>
<evidence type="ECO:0000313" key="3">
    <source>
        <dbReference type="Proteomes" id="UP001501243"/>
    </source>
</evidence>
<organism evidence="2 3">
    <name type="scientific">Hymenobacter ginsengisoli</name>
    <dbReference type="NCBI Taxonomy" id="1051626"/>
    <lineage>
        <taxon>Bacteria</taxon>
        <taxon>Pseudomonadati</taxon>
        <taxon>Bacteroidota</taxon>
        <taxon>Cytophagia</taxon>
        <taxon>Cytophagales</taxon>
        <taxon>Hymenobacteraceae</taxon>
        <taxon>Hymenobacter</taxon>
    </lineage>
</organism>
<protein>
    <recommendedName>
        <fullName evidence="4">Outer membrane protein beta-barrel domain-containing protein</fullName>
    </recommendedName>
</protein>
<sequence>MRNNILEVKEKSEKLKATVPGRGGVVTLLLTLFIFHVSLLTTSAAHAQQVLLQTDVGQDTIPSRTGPNRRYFGHLYVGYTLAAGPSALGLAYGFPSSEFQLGGRLKRRLGALVAFNTDLRYAYLRYGLDPGASRPGPFGSGFDSQFFSYHQLQGEASLRLNPYRRRGNTVGRYLDVLAYGGWAFATTYATAGPGPSGGRLEVVAHQPDYLARWQGGVGLRLGSNSLALVGRYRLSDALRGPALPEPPRWQLGLEIGWF</sequence>
<keyword evidence="3" id="KW-1185">Reference proteome</keyword>
<evidence type="ECO:0000256" key="1">
    <source>
        <dbReference type="SAM" id="Phobius"/>
    </source>
</evidence>
<comment type="caution">
    <text evidence="2">The sequence shown here is derived from an EMBL/GenBank/DDBJ whole genome shotgun (WGS) entry which is preliminary data.</text>
</comment>
<gene>
    <name evidence="2" type="ORF">GCM10023172_34620</name>
</gene>
<dbReference type="EMBL" id="BAABGQ010000008">
    <property type="protein sequence ID" value="GAA4505979.1"/>
    <property type="molecule type" value="Genomic_DNA"/>
</dbReference>
<proteinExistence type="predicted"/>
<keyword evidence="1" id="KW-0812">Transmembrane</keyword>
<keyword evidence="1" id="KW-1133">Transmembrane helix</keyword>
<accession>A0ABP8QNX8</accession>